<proteinExistence type="predicted"/>
<dbReference type="InterPro" id="IPR016181">
    <property type="entry name" value="Acyl_CoA_acyltransferase"/>
</dbReference>
<dbReference type="GO" id="GO:0016747">
    <property type="term" value="F:acyltransferase activity, transferring groups other than amino-acyl groups"/>
    <property type="evidence" value="ECO:0007669"/>
    <property type="project" value="InterPro"/>
</dbReference>
<dbReference type="Pfam" id="PF00583">
    <property type="entry name" value="Acetyltransf_1"/>
    <property type="match status" value="1"/>
</dbReference>
<keyword evidence="2" id="KW-0808">Transferase</keyword>
<feature type="domain" description="N-acetyltransferase" evidence="1">
    <location>
        <begin position="1"/>
        <end position="147"/>
    </location>
</feature>
<dbReference type="AlphaFoldDB" id="A0A3D8PZ69"/>
<dbReference type="RefSeq" id="WP_115771731.1">
    <property type="nucleotide sequence ID" value="NZ_PIOC01000004.1"/>
</dbReference>
<dbReference type="OrthoDB" id="46888at2"/>
<dbReference type="InterPro" id="IPR000182">
    <property type="entry name" value="GNAT_dom"/>
</dbReference>
<gene>
    <name evidence="2" type="ORF">CWR48_03870</name>
</gene>
<evidence type="ECO:0000259" key="1">
    <source>
        <dbReference type="PROSITE" id="PS51186"/>
    </source>
</evidence>
<evidence type="ECO:0000313" key="3">
    <source>
        <dbReference type="Proteomes" id="UP000257143"/>
    </source>
</evidence>
<dbReference type="CDD" id="cd04301">
    <property type="entry name" value="NAT_SF"/>
    <property type="match status" value="1"/>
</dbReference>
<name>A0A3D8PZ69_9BACI</name>
<dbReference type="SUPFAM" id="SSF55729">
    <property type="entry name" value="Acyl-CoA N-acyltransferases (Nat)"/>
    <property type="match status" value="1"/>
</dbReference>
<reference evidence="3" key="1">
    <citation type="submission" date="2017-11" db="EMBL/GenBank/DDBJ databases">
        <authorList>
            <person name="Zhu W."/>
        </authorList>
    </citation>
    <scope>NUCLEOTIDE SEQUENCE [LARGE SCALE GENOMIC DNA]</scope>
    <source>
        <strain evidence="3">CAU 1183</strain>
    </source>
</reference>
<keyword evidence="3" id="KW-1185">Reference proteome</keyword>
<comment type="caution">
    <text evidence="2">The sequence shown here is derived from an EMBL/GenBank/DDBJ whole genome shotgun (WGS) entry which is preliminary data.</text>
</comment>
<dbReference type="EMBL" id="PIOC01000004">
    <property type="protein sequence ID" value="RDW21102.1"/>
    <property type="molecule type" value="Genomic_DNA"/>
</dbReference>
<organism evidence="2 3">
    <name type="scientific">Oceanobacillus arenosus</name>
    <dbReference type="NCBI Taxonomy" id="1229153"/>
    <lineage>
        <taxon>Bacteria</taxon>
        <taxon>Bacillati</taxon>
        <taxon>Bacillota</taxon>
        <taxon>Bacilli</taxon>
        <taxon>Bacillales</taxon>
        <taxon>Bacillaceae</taxon>
        <taxon>Oceanobacillus</taxon>
    </lineage>
</organism>
<accession>A0A3D8PZ69</accession>
<protein>
    <submittedName>
        <fullName evidence="2">GNAT family N-acetyltransferase</fullName>
    </submittedName>
</protein>
<dbReference type="Gene3D" id="3.40.630.30">
    <property type="match status" value="1"/>
</dbReference>
<dbReference type="Proteomes" id="UP000257143">
    <property type="component" value="Unassembled WGS sequence"/>
</dbReference>
<evidence type="ECO:0000313" key="2">
    <source>
        <dbReference type="EMBL" id="RDW21102.1"/>
    </source>
</evidence>
<sequence length="149" mass="16811">MIRTLNNRNKQIAKWILAIQITAYEIEADLIGFHGIPQLSDTVGEIMASQETFVGFMLDKEIVGLISYVETELEVDICRLVVKPKYFRKGIAKSLLLEIIHCANGRRLLVSTGSKNHPAIKLYEKLGFEKNDEVEVAEGIYISQFARIG</sequence>
<dbReference type="PROSITE" id="PS51186">
    <property type="entry name" value="GNAT"/>
    <property type="match status" value="1"/>
</dbReference>
<dbReference type="PANTHER" id="PTHR43617">
    <property type="entry name" value="L-AMINO ACID N-ACETYLTRANSFERASE"/>
    <property type="match status" value="1"/>
</dbReference>
<dbReference type="InterPro" id="IPR050276">
    <property type="entry name" value="MshD_Acetyltransferase"/>
</dbReference>